<comment type="caution">
    <text evidence="2">The sequence shown here is derived from an EMBL/GenBank/DDBJ whole genome shotgun (WGS) entry which is preliminary data.</text>
</comment>
<gene>
    <name evidence="2" type="ORF">LTR77_005319</name>
</gene>
<feature type="signal peptide" evidence="1">
    <location>
        <begin position="1"/>
        <end position="19"/>
    </location>
</feature>
<feature type="chain" id="PRO_5043350732" evidence="1">
    <location>
        <begin position="20"/>
        <end position="103"/>
    </location>
</feature>
<evidence type="ECO:0000256" key="1">
    <source>
        <dbReference type="SAM" id="SignalP"/>
    </source>
</evidence>
<keyword evidence="1" id="KW-0732">Signal</keyword>
<dbReference type="AlphaFoldDB" id="A0AAV9PBL7"/>
<organism evidence="2 3">
    <name type="scientific">Saxophila tyrrhenica</name>
    <dbReference type="NCBI Taxonomy" id="1690608"/>
    <lineage>
        <taxon>Eukaryota</taxon>
        <taxon>Fungi</taxon>
        <taxon>Dikarya</taxon>
        <taxon>Ascomycota</taxon>
        <taxon>Pezizomycotina</taxon>
        <taxon>Dothideomycetes</taxon>
        <taxon>Dothideomycetidae</taxon>
        <taxon>Mycosphaerellales</taxon>
        <taxon>Extremaceae</taxon>
        <taxon>Saxophila</taxon>
    </lineage>
</organism>
<proteinExistence type="predicted"/>
<reference evidence="2 3" key="1">
    <citation type="submission" date="2023-08" db="EMBL/GenBank/DDBJ databases">
        <title>Black Yeasts Isolated from many extreme environments.</title>
        <authorList>
            <person name="Coleine C."/>
            <person name="Stajich J.E."/>
            <person name="Selbmann L."/>
        </authorList>
    </citation>
    <scope>NUCLEOTIDE SEQUENCE [LARGE SCALE GENOMIC DNA]</scope>
    <source>
        <strain evidence="2 3">CCFEE 5935</strain>
    </source>
</reference>
<keyword evidence="3" id="KW-1185">Reference proteome</keyword>
<dbReference type="GeneID" id="89926661"/>
<dbReference type="Proteomes" id="UP001337655">
    <property type="component" value="Unassembled WGS sequence"/>
</dbReference>
<dbReference type="RefSeq" id="XP_064658690.1">
    <property type="nucleotide sequence ID" value="XM_064802565.1"/>
</dbReference>
<accession>A0AAV9PBL7</accession>
<sequence length="103" mass="10687">MGNLLHGLAFAFLVASSACRDIPSNVQSFVDRVKSGKCEGGSILQDGFYANYAGGKTQAYCQDDATGAIYIVGDSGSLADMDVDCDGAQSDHGDGRCGYSDDT</sequence>
<evidence type="ECO:0000313" key="2">
    <source>
        <dbReference type="EMBL" id="KAK5169344.1"/>
    </source>
</evidence>
<name>A0AAV9PBL7_9PEZI</name>
<protein>
    <submittedName>
        <fullName evidence="2">Uncharacterized protein</fullName>
    </submittedName>
</protein>
<dbReference type="EMBL" id="JAVRRT010000008">
    <property type="protein sequence ID" value="KAK5169344.1"/>
    <property type="molecule type" value="Genomic_DNA"/>
</dbReference>
<evidence type="ECO:0000313" key="3">
    <source>
        <dbReference type="Proteomes" id="UP001337655"/>
    </source>
</evidence>